<organism evidence="3 4">
    <name type="scientific">Clonostachys chloroleuca</name>
    <dbReference type="NCBI Taxonomy" id="1926264"/>
    <lineage>
        <taxon>Eukaryota</taxon>
        <taxon>Fungi</taxon>
        <taxon>Dikarya</taxon>
        <taxon>Ascomycota</taxon>
        <taxon>Pezizomycotina</taxon>
        <taxon>Sordariomycetes</taxon>
        <taxon>Hypocreomycetidae</taxon>
        <taxon>Hypocreales</taxon>
        <taxon>Bionectriaceae</taxon>
        <taxon>Clonostachys</taxon>
    </lineage>
</organism>
<feature type="domain" description="F-box" evidence="2">
    <location>
        <begin position="15"/>
        <end position="60"/>
    </location>
</feature>
<feature type="compositionally biased region" description="Basic residues" evidence="1">
    <location>
        <begin position="601"/>
        <end position="612"/>
    </location>
</feature>
<evidence type="ECO:0000313" key="3">
    <source>
        <dbReference type="EMBL" id="CAI6098045.1"/>
    </source>
</evidence>
<accession>A0AA35MK19</accession>
<keyword evidence="4" id="KW-1185">Reference proteome</keyword>
<dbReference type="SUPFAM" id="SSF50978">
    <property type="entry name" value="WD40 repeat-like"/>
    <property type="match status" value="1"/>
</dbReference>
<dbReference type="InterPro" id="IPR036047">
    <property type="entry name" value="F-box-like_dom_sf"/>
</dbReference>
<dbReference type="InterPro" id="IPR036322">
    <property type="entry name" value="WD40_repeat_dom_sf"/>
</dbReference>
<gene>
    <name evidence="3" type="ORF">CCHLO57077_00005761</name>
</gene>
<proteinExistence type="predicted"/>
<sequence length="634" mass="70879">MDRALTLNIKPTSGLESLPDDLLLDITEKFTTARDLASFGSTSRHLHSFTREAGWRTFCRSSFSPVFDITASRISRQRWDEVANRLTYLDRCWERRAFSIYKYHEIKKSGRGRSRRGFSGVQSVSFHPVLDARVLANTSSKDEQELAVWGVGEDLITKLKPLYSADQESWFRLEGRESGYSGGFGDVTAVTALDRSQSPEVVVGRANGDLKVIAAAGEEFGAVSQSLTPYQGAMDPKTDTSSRRRSPARVAISWTDWQPQTNILASCRHSSITLHDLSNKEDEELDPMCHYDLSRDCPSDEMPFVRSAKFLGKDIIACGLGGTRQPLRWGRITPTGLKFFDAVQDSSDYSHLTDIARSGMPEKTTVRAIEPVGYGHSESLLLSAWEDGTYRLNDIRTSSPYDAMYRDRWSVYEPGSSLLVYGTQRFIAGSNMSESLVFFDFRNPKPYNHTSALPCSTDAPHPTPPGRSNEPAASVPVYDKCCPLLGQSCSWHSKATQDYWRPDAILHFGQSRYDRVHALAKASNLSGSFYCGVDGYVLEVNLKLAEDMEPSSSSSSSKPSAPAGWQSYRPRDKISLMETGVGRMRGRDWEQLDLELPQLWHQRKPGHGKGAHNPKPVKGSRLDSIYYDPSNRSQ</sequence>
<protein>
    <recommendedName>
        <fullName evidence="2">F-box domain-containing protein</fullName>
    </recommendedName>
</protein>
<comment type="caution">
    <text evidence="3">The sequence shown here is derived from an EMBL/GenBank/DDBJ whole genome shotgun (WGS) entry which is preliminary data.</text>
</comment>
<feature type="region of interest" description="Disordered" evidence="1">
    <location>
        <begin position="600"/>
        <end position="634"/>
    </location>
</feature>
<dbReference type="AlphaFoldDB" id="A0AA35MK19"/>
<dbReference type="CDD" id="cd09917">
    <property type="entry name" value="F-box_SF"/>
    <property type="match status" value="1"/>
</dbReference>
<dbReference type="SUPFAM" id="SSF81383">
    <property type="entry name" value="F-box domain"/>
    <property type="match status" value="1"/>
</dbReference>
<dbReference type="EMBL" id="CABFNP030001297">
    <property type="protein sequence ID" value="CAI6098045.1"/>
    <property type="molecule type" value="Genomic_DNA"/>
</dbReference>
<feature type="region of interest" description="Disordered" evidence="1">
    <location>
        <begin position="452"/>
        <end position="472"/>
    </location>
</feature>
<dbReference type="Proteomes" id="UP001160390">
    <property type="component" value="Unassembled WGS sequence"/>
</dbReference>
<dbReference type="Pfam" id="PF12937">
    <property type="entry name" value="F-box-like"/>
    <property type="match status" value="1"/>
</dbReference>
<evidence type="ECO:0000259" key="2">
    <source>
        <dbReference type="Pfam" id="PF12937"/>
    </source>
</evidence>
<evidence type="ECO:0000313" key="4">
    <source>
        <dbReference type="Proteomes" id="UP001160390"/>
    </source>
</evidence>
<reference evidence="3" key="1">
    <citation type="submission" date="2023-01" db="EMBL/GenBank/DDBJ databases">
        <authorList>
            <person name="Piombo E."/>
        </authorList>
    </citation>
    <scope>NUCLEOTIDE SEQUENCE</scope>
</reference>
<dbReference type="InterPro" id="IPR001810">
    <property type="entry name" value="F-box_dom"/>
</dbReference>
<name>A0AA35MK19_9HYPO</name>
<evidence type="ECO:0000256" key="1">
    <source>
        <dbReference type="SAM" id="MobiDB-lite"/>
    </source>
</evidence>